<dbReference type="Proteomes" id="UP000315295">
    <property type="component" value="Unassembled WGS sequence"/>
</dbReference>
<protein>
    <submittedName>
        <fullName evidence="1">Uncharacterized protein</fullName>
    </submittedName>
</protein>
<gene>
    <name evidence="1" type="ORF">C1H46_040501</name>
</gene>
<dbReference type="AlphaFoldDB" id="A0A540KIW4"/>
<evidence type="ECO:0000313" key="1">
    <source>
        <dbReference type="EMBL" id="TQD73962.1"/>
    </source>
</evidence>
<name>A0A540KIW4_MALBA</name>
<proteinExistence type="predicted"/>
<evidence type="ECO:0000313" key="2">
    <source>
        <dbReference type="Proteomes" id="UP000315295"/>
    </source>
</evidence>
<organism evidence="1 2">
    <name type="scientific">Malus baccata</name>
    <name type="common">Siberian crab apple</name>
    <name type="synonym">Pyrus baccata</name>
    <dbReference type="NCBI Taxonomy" id="106549"/>
    <lineage>
        <taxon>Eukaryota</taxon>
        <taxon>Viridiplantae</taxon>
        <taxon>Streptophyta</taxon>
        <taxon>Embryophyta</taxon>
        <taxon>Tracheophyta</taxon>
        <taxon>Spermatophyta</taxon>
        <taxon>Magnoliopsida</taxon>
        <taxon>eudicotyledons</taxon>
        <taxon>Gunneridae</taxon>
        <taxon>Pentapetalae</taxon>
        <taxon>rosids</taxon>
        <taxon>fabids</taxon>
        <taxon>Rosales</taxon>
        <taxon>Rosaceae</taxon>
        <taxon>Amygdaloideae</taxon>
        <taxon>Maleae</taxon>
        <taxon>Malus</taxon>
    </lineage>
</organism>
<comment type="caution">
    <text evidence="1">The sequence shown here is derived from an EMBL/GenBank/DDBJ whole genome shotgun (WGS) entry which is preliminary data.</text>
</comment>
<sequence>MVWKYHLKNGCCSCLKWKGWMLVYMVMTSLWAIWKERNSLLWEGRRDSPVEAMAKVSSWYHEFWQAWCSAALLLDVRSSSGV</sequence>
<dbReference type="EMBL" id="VIEB01001233">
    <property type="protein sequence ID" value="TQD73962.1"/>
    <property type="molecule type" value="Genomic_DNA"/>
</dbReference>
<accession>A0A540KIW4</accession>
<keyword evidence="2" id="KW-1185">Reference proteome</keyword>
<reference evidence="1 2" key="1">
    <citation type="journal article" date="2019" name="G3 (Bethesda)">
        <title>Sequencing of a Wild Apple (Malus baccata) Genome Unravels the Differences Between Cultivated and Wild Apple Species Regarding Disease Resistance and Cold Tolerance.</title>
        <authorList>
            <person name="Chen X."/>
        </authorList>
    </citation>
    <scope>NUCLEOTIDE SEQUENCE [LARGE SCALE GENOMIC DNA]</scope>
    <source>
        <strain evidence="2">cv. Shandingzi</strain>
        <tissue evidence="1">Leaves</tissue>
    </source>
</reference>